<evidence type="ECO:0000256" key="6">
    <source>
        <dbReference type="RuleBase" id="RU003704"/>
    </source>
</evidence>
<evidence type="ECO:0000256" key="5">
    <source>
        <dbReference type="ARBA" id="ARBA00022840"/>
    </source>
</evidence>
<dbReference type="InterPro" id="IPR029056">
    <property type="entry name" value="Ribokinase-like"/>
</dbReference>
<organism evidence="8 9">
    <name type="scientific">Microbacterium paraoxydans</name>
    <dbReference type="NCBI Taxonomy" id="199592"/>
    <lineage>
        <taxon>Bacteria</taxon>
        <taxon>Bacillati</taxon>
        <taxon>Actinomycetota</taxon>
        <taxon>Actinomycetes</taxon>
        <taxon>Micrococcales</taxon>
        <taxon>Microbacteriaceae</taxon>
        <taxon>Microbacterium</taxon>
    </lineage>
</organism>
<keyword evidence="9" id="KW-1185">Reference proteome</keyword>
<dbReference type="Pfam" id="PF00294">
    <property type="entry name" value="PfkB"/>
    <property type="match status" value="1"/>
</dbReference>
<dbReference type="PANTHER" id="PTHR43085">
    <property type="entry name" value="HEXOKINASE FAMILY MEMBER"/>
    <property type="match status" value="1"/>
</dbReference>
<keyword evidence="4 6" id="KW-0418">Kinase</keyword>
<evidence type="ECO:0000256" key="3">
    <source>
        <dbReference type="ARBA" id="ARBA00022741"/>
    </source>
</evidence>
<dbReference type="PRINTS" id="PR00990">
    <property type="entry name" value="RIBOKINASE"/>
</dbReference>
<proteinExistence type="inferred from homology"/>
<dbReference type="SUPFAM" id="SSF53613">
    <property type="entry name" value="Ribokinase-like"/>
    <property type="match status" value="1"/>
</dbReference>
<comment type="similarity">
    <text evidence="1 6">Belongs to the carbohydrate kinase PfkB family.</text>
</comment>
<protein>
    <submittedName>
        <fullName evidence="8">Sugar kinase</fullName>
    </submittedName>
</protein>
<evidence type="ECO:0000256" key="2">
    <source>
        <dbReference type="ARBA" id="ARBA00022679"/>
    </source>
</evidence>
<keyword evidence="3" id="KW-0547">Nucleotide-binding</keyword>
<dbReference type="InterPro" id="IPR011611">
    <property type="entry name" value="PfkB_dom"/>
</dbReference>
<sequence>MTSLHPHVVTVGETMGLVTNDRPGPLDAARAHSLSFGGAESNVAIALARLGGRATWVSRLGDDPLGDLVVRELRAEGVAVHAERDPDRPTGLMHKHRRTTAMATVTFWRRDSAASRLSPADLPDALLATADVVHLTGILPGLGPDSGDCAVTAARRARAAGAAVSFDVNHREAVWLGRDARVAYLRLAALADVVFAGEDEAALLVGEGTPLQLAQRLRDLGPREVVIKRGARGAFALDECGGHDVPAVTVDVVDTVGAGDAFVAGYLSLWGDTASTLDRLRRAAAVGAFACTALGDWEGSPTAAELARLGAEEGVLR</sequence>
<dbReference type="PANTHER" id="PTHR43085:SF1">
    <property type="entry name" value="PSEUDOURIDINE KINASE-RELATED"/>
    <property type="match status" value="1"/>
</dbReference>
<evidence type="ECO:0000259" key="7">
    <source>
        <dbReference type="Pfam" id="PF00294"/>
    </source>
</evidence>
<evidence type="ECO:0000256" key="4">
    <source>
        <dbReference type="ARBA" id="ARBA00022777"/>
    </source>
</evidence>
<dbReference type="EMBL" id="JAGTUK010000002">
    <property type="protein sequence ID" value="MBS0024053.1"/>
    <property type="molecule type" value="Genomic_DNA"/>
</dbReference>
<reference evidence="8 9" key="1">
    <citation type="submission" date="2021-04" db="EMBL/GenBank/DDBJ databases">
        <title>Whole genome analysis of root endophytic bacterium Microbacterium paraoxydans ku-mp colonizing RP-bio226 rice variety.</title>
        <authorList>
            <person name="Ulaganathan K."/>
            <person name="Latha B."/>
        </authorList>
    </citation>
    <scope>NUCLEOTIDE SEQUENCE [LARGE SCALE GENOMIC DNA]</scope>
    <source>
        <strain evidence="9">ku-mp</strain>
    </source>
</reference>
<dbReference type="Gene3D" id="3.40.1190.20">
    <property type="match status" value="1"/>
</dbReference>
<feature type="domain" description="Carbohydrate kinase PfkB" evidence="7">
    <location>
        <begin position="7"/>
        <end position="302"/>
    </location>
</feature>
<keyword evidence="5" id="KW-0067">ATP-binding</keyword>
<name>A0ABS5IM75_9MICO</name>
<dbReference type="InterPro" id="IPR050306">
    <property type="entry name" value="PfkB_Carbo_kinase"/>
</dbReference>
<gene>
    <name evidence="8" type="ORF">KE274_08000</name>
</gene>
<keyword evidence="2 6" id="KW-0808">Transferase</keyword>
<dbReference type="PROSITE" id="PS00584">
    <property type="entry name" value="PFKB_KINASES_2"/>
    <property type="match status" value="1"/>
</dbReference>
<dbReference type="Proteomes" id="UP000678243">
    <property type="component" value="Unassembled WGS sequence"/>
</dbReference>
<dbReference type="GO" id="GO:0016301">
    <property type="term" value="F:kinase activity"/>
    <property type="evidence" value="ECO:0007669"/>
    <property type="project" value="UniProtKB-KW"/>
</dbReference>
<dbReference type="CDD" id="cd01166">
    <property type="entry name" value="KdgK"/>
    <property type="match status" value="1"/>
</dbReference>
<evidence type="ECO:0000313" key="8">
    <source>
        <dbReference type="EMBL" id="MBS0024053.1"/>
    </source>
</evidence>
<evidence type="ECO:0000256" key="1">
    <source>
        <dbReference type="ARBA" id="ARBA00010688"/>
    </source>
</evidence>
<dbReference type="RefSeq" id="WP_211543404.1">
    <property type="nucleotide sequence ID" value="NZ_JAGTUK010000002.1"/>
</dbReference>
<evidence type="ECO:0000313" key="9">
    <source>
        <dbReference type="Proteomes" id="UP000678243"/>
    </source>
</evidence>
<dbReference type="InterPro" id="IPR002173">
    <property type="entry name" value="Carboh/pur_kinase_PfkB_CS"/>
</dbReference>
<accession>A0ABS5IM75</accession>
<comment type="caution">
    <text evidence="8">The sequence shown here is derived from an EMBL/GenBank/DDBJ whole genome shotgun (WGS) entry which is preliminary data.</text>
</comment>
<dbReference type="InterPro" id="IPR002139">
    <property type="entry name" value="Ribo/fructo_kinase"/>
</dbReference>